<dbReference type="InterPro" id="IPR003594">
    <property type="entry name" value="HATPase_dom"/>
</dbReference>
<feature type="transmembrane region" description="Helical" evidence="11">
    <location>
        <begin position="64"/>
        <end position="84"/>
    </location>
</feature>
<dbReference type="EC" id="2.7.13.3" evidence="3"/>
<dbReference type="SMART" id="SM00388">
    <property type="entry name" value="HisKA"/>
    <property type="match status" value="1"/>
</dbReference>
<comment type="subcellular location">
    <subcellularLocation>
        <location evidence="2">Cell membrane</location>
        <topology evidence="2">Multi-pass membrane protein</topology>
    </subcellularLocation>
</comment>
<name>S9QSP1_9RHOB</name>
<keyword evidence="5" id="KW-0597">Phosphoprotein</keyword>
<dbReference type="InterPro" id="IPR003661">
    <property type="entry name" value="HisK_dim/P_dom"/>
</dbReference>
<dbReference type="HOGENOM" id="CLU_046130_1_1_5"/>
<keyword evidence="4" id="KW-1003">Cell membrane</keyword>
<dbReference type="PROSITE" id="PS50109">
    <property type="entry name" value="HIS_KIN"/>
    <property type="match status" value="1"/>
</dbReference>
<comment type="caution">
    <text evidence="13">The sequence shown here is derived from an EMBL/GenBank/DDBJ whole genome shotgun (WGS) entry which is preliminary data.</text>
</comment>
<dbReference type="Pfam" id="PF02518">
    <property type="entry name" value="HATPase_c"/>
    <property type="match status" value="1"/>
</dbReference>
<evidence type="ECO:0000256" key="2">
    <source>
        <dbReference type="ARBA" id="ARBA00004651"/>
    </source>
</evidence>
<accession>S9QSP1</accession>
<dbReference type="GO" id="GO:0005886">
    <property type="term" value="C:plasma membrane"/>
    <property type="evidence" value="ECO:0007669"/>
    <property type="project" value="UniProtKB-SubCell"/>
</dbReference>
<dbReference type="GO" id="GO:0005524">
    <property type="term" value="F:ATP binding"/>
    <property type="evidence" value="ECO:0007669"/>
    <property type="project" value="UniProtKB-KW"/>
</dbReference>
<protein>
    <recommendedName>
        <fullName evidence="3">histidine kinase</fullName>
        <ecNumber evidence="3">2.7.13.3</ecNumber>
    </recommendedName>
</protein>
<dbReference type="InterPro" id="IPR004358">
    <property type="entry name" value="Sig_transdc_His_kin-like_C"/>
</dbReference>
<evidence type="ECO:0000256" key="11">
    <source>
        <dbReference type="SAM" id="Phobius"/>
    </source>
</evidence>
<keyword evidence="7" id="KW-0547">Nucleotide-binding</keyword>
<dbReference type="NCBIfam" id="NF033792">
    <property type="entry name" value="ActS_PrrB_HisK"/>
    <property type="match status" value="1"/>
</dbReference>
<evidence type="ECO:0000256" key="7">
    <source>
        <dbReference type="ARBA" id="ARBA00022741"/>
    </source>
</evidence>
<evidence type="ECO:0000313" key="13">
    <source>
        <dbReference type="EMBL" id="EPX84411.1"/>
    </source>
</evidence>
<dbReference type="PRINTS" id="PR00344">
    <property type="entry name" value="BCTRLSENSOR"/>
</dbReference>
<feature type="domain" description="Histidine kinase" evidence="12">
    <location>
        <begin position="230"/>
        <end position="455"/>
    </location>
</feature>
<keyword evidence="8 13" id="KW-0418">Kinase</keyword>
<dbReference type="SUPFAM" id="SSF47384">
    <property type="entry name" value="Homodimeric domain of signal transducing histidine kinase"/>
    <property type="match status" value="1"/>
</dbReference>
<dbReference type="OrthoDB" id="9785252at2"/>
<keyword evidence="11" id="KW-0472">Membrane</keyword>
<comment type="catalytic activity">
    <reaction evidence="1">
        <text>ATP + protein L-histidine = ADP + protein N-phospho-L-histidine.</text>
        <dbReference type="EC" id="2.7.13.3"/>
    </reaction>
</comment>
<evidence type="ECO:0000256" key="1">
    <source>
        <dbReference type="ARBA" id="ARBA00000085"/>
    </source>
</evidence>
<organism evidence="13 14">
    <name type="scientific">Rubellimicrobium thermophilum DSM 16684</name>
    <dbReference type="NCBI Taxonomy" id="1123069"/>
    <lineage>
        <taxon>Bacteria</taxon>
        <taxon>Pseudomonadati</taxon>
        <taxon>Pseudomonadota</taxon>
        <taxon>Alphaproteobacteria</taxon>
        <taxon>Rhodobacterales</taxon>
        <taxon>Roseobacteraceae</taxon>
        <taxon>Rubellimicrobium</taxon>
    </lineage>
</organism>
<proteinExistence type="predicted"/>
<gene>
    <name evidence="13" type="ORF">ruthe_02215</name>
</gene>
<sequence length="471" mass="49220">MTDPPSPPRTDAATDPATAPLLPERRPDWVALRTLTGARWGGDPPARSAAVAVAAGPLGVAVPLGPVSLVIGASILVNLVAGVTMPRSRRLSEREAAALLTFDILQLGLLLALTGGLANPFAVLILAPATIAASVLGPRTALALGGVTLALIPAIGLWHLPLTAAEGPLAPPALLQWGFALALATGVVFLGLYVRSVTGEQTAMADALTATQMALARAQRLSDLDGMVAAAAHEMGTPLATITLVTSEMIAALEEKDDMPDRAALLEDARLLREQADRCRDILRTMGREGRRDPYLDRAPLSAVVDEAAAPHRGRGKRIVVLTPEAAEGRQPDLPRRPEIVHGLRNLVQNAVDFASERVEIRLDWGGGRIAVRILDDGPGFPPSLIGRLGDPFVTGRAGVAEQGGDPARLRQGYEGMGLGLFIAKTLLERTGARIAFANGPQGGAVASVVWPAEALTQPVAENPYMKSSQG</sequence>
<dbReference type="CDD" id="cd00082">
    <property type="entry name" value="HisKA"/>
    <property type="match status" value="1"/>
</dbReference>
<evidence type="ECO:0000256" key="8">
    <source>
        <dbReference type="ARBA" id="ARBA00022777"/>
    </source>
</evidence>
<keyword evidence="11" id="KW-1133">Transmembrane helix</keyword>
<dbReference type="EMBL" id="AOLV01000025">
    <property type="protein sequence ID" value="EPX84411.1"/>
    <property type="molecule type" value="Genomic_DNA"/>
</dbReference>
<dbReference type="GO" id="GO:0000155">
    <property type="term" value="F:phosphorelay sensor kinase activity"/>
    <property type="evidence" value="ECO:0007669"/>
    <property type="project" value="InterPro"/>
</dbReference>
<feature type="transmembrane region" description="Helical" evidence="11">
    <location>
        <begin position="142"/>
        <end position="162"/>
    </location>
</feature>
<feature type="region of interest" description="Disordered" evidence="10">
    <location>
        <begin position="1"/>
        <end position="21"/>
    </location>
</feature>
<keyword evidence="14" id="KW-1185">Reference proteome</keyword>
<evidence type="ECO:0000256" key="9">
    <source>
        <dbReference type="ARBA" id="ARBA00022840"/>
    </source>
</evidence>
<dbReference type="Gene3D" id="3.30.565.10">
    <property type="entry name" value="Histidine kinase-like ATPase, C-terminal domain"/>
    <property type="match status" value="1"/>
</dbReference>
<dbReference type="SMART" id="SM00387">
    <property type="entry name" value="HATPase_c"/>
    <property type="match status" value="1"/>
</dbReference>
<dbReference type="InterPro" id="IPR005467">
    <property type="entry name" value="His_kinase_dom"/>
</dbReference>
<dbReference type="STRING" id="1123069.ruthe_02215"/>
<dbReference type="SUPFAM" id="SSF55874">
    <property type="entry name" value="ATPase domain of HSP90 chaperone/DNA topoisomerase II/histidine kinase"/>
    <property type="match status" value="1"/>
</dbReference>
<dbReference type="AlphaFoldDB" id="S9QSP1"/>
<evidence type="ECO:0000313" key="14">
    <source>
        <dbReference type="Proteomes" id="UP000015346"/>
    </source>
</evidence>
<evidence type="ECO:0000256" key="4">
    <source>
        <dbReference type="ARBA" id="ARBA00022475"/>
    </source>
</evidence>
<dbReference type="Gene3D" id="1.10.287.130">
    <property type="match status" value="1"/>
</dbReference>
<evidence type="ECO:0000256" key="10">
    <source>
        <dbReference type="SAM" id="MobiDB-lite"/>
    </source>
</evidence>
<keyword evidence="9" id="KW-0067">ATP-binding</keyword>
<dbReference type="PANTHER" id="PTHR44936:SF10">
    <property type="entry name" value="SENSOR PROTEIN RSTB"/>
    <property type="match status" value="1"/>
</dbReference>
<dbReference type="PATRIC" id="fig|1123069.3.peg.2188"/>
<dbReference type="Proteomes" id="UP000015346">
    <property type="component" value="Unassembled WGS sequence"/>
</dbReference>
<dbReference type="InterPro" id="IPR036097">
    <property type="entry name" value="HisK_dim/P_sf"/>
</dbReference>
<evidence type="ECO:0000259" key="12">
    <source>
        <dbReference type="PROSITE" id="PS50109"/>
    </source>
</evidence>
<dbReference type="InterPro" id="IPR036890">
    <property type="entry name" value="HATPase_C_sf"/>
</dbReference>
<evidence type="ECO:0000256" key="6">
    <source>
        <dbReference type="ARBA" id="ARBA00022679"/>
    </source>
</evidence>
<keyword evidence="6 13" id="KW-0808">Transferase</keyword>
<feature type="transmembrane region" description="Helical" evidence="11">
    <location>
        <begin position="174"/>
        <end position="194"/>
    </location>
</feature>
<keyword evidence="11" id="KW-0812">Transmembrane</keyword>
<reference evidence="13 14" key="1">
    <citation type="journal article" date="2013" name="Stand. Genomic Sci.">
        <title>Genome sequence of the reddish-pigmented Rubellimicrobium thermophilum type strain (DSM 16684(T)), a member of the Roseobacter clade.</title>
        <authorList>
            <person name="Fiebig A."/>
            <person name="Riedel T."/>
            <person name="Gronow S."/>
            <person name="Petersen J."/>
            <person name="Klenk H.P."/>
            <person name="Goker M."/>
        </authorList>
    </citation>
    <scope>NUCLEOTIDE SEQUENCE [LARGE SCALE GENOMIC DNA]</scope>
    <source>
        <strain evidence="13 14">DSM 16684</strain>
    </source>
</reference>
<evidence type="ECO:0000256" key="3">
    <source>
        <dbReference type="ARBA" id="ARBA00012438"/>
    </source>
</evidence>
<dbReference type="InterPro" id="IPR050980">
    <property type="entry name" value="2C_sensor_his_kinase"/>
</dbReference>
<dbReference type="PANTHER" id="PTHR44936">
    <property type="entry name" value="SENSOR PROTEIN CREC"/>
    <property type="match status" value="1"/>
</dbReference>
<dbReference type="InterPro" id="IPR047770">
    <property type="entry name" value="RegB"/>
</dbReference>
<feature type="compositionally biased region" description="Low complexity" evidence="10">
    <location>
        <begin position="9"/>
        <end position="20"/>
    </location>
</feature>
<evidence type="ECO:0000256" key="5">
    <source>
        <dbReference type="ARBA" id="ARBA00022553"/>
    </source>
</evidence>
<dbReference type="RefSeq" id="WP_021098297.1">
    <property type="nucleotide sequence ID" value="NZ_KE557322.1"/>
</dbReference>